<gene>
    <name evidence="2" type="ORF">HCJ96_11780</name>
</gene>
<comment type="caution">
    <text evidence="2">The sequence shown here is derived from an EMBL/GenBank/DDBJ whole genome shotgun (WGS) entry which is preliminary data.</text>
</comment>
<feature type="transmembrane region" description="Helical" evidence="1">
    <location>
        <begin position="121"/>
        <end position="138"/>
    </location>
</feature>
<keyword evidence="1" id="KW-1133">Transmembrane helix</keyword>
<proteinExistence type="predicted"/>
<dbReference type="RefSeq" id="WP_169211269.1">
    <property type="nucleotide sequence ID" value="NZ_JAATNW010000006.1"/>
</dbReference>
<accession>A0ABX1R4X3</accession>
<feature type="transmembrane region" description="Helical" evidence="1">
    <location>
        <begin position="63"/>
        <end position="85"/>
    </location>
</feature>
<feature type="transmembrane region" description="Helical" evidence="1">
    <location>
        <begin position="37"/>
        <end position="57"/>
    </location>
</feature>
<organism evidence="2 3">
    <name type="scientific">Alteromonas ponticola</name>
    <dbReference type="NCBI Taxonomy" id="2720613"/>
    <lineage>
        <taxon>Bacteria</taxon>
        <taxon>Pseudomonadati</taxon>
        <taxon>Pseudomonadota</taxon>
        <taxon>Gammaproteobacteria</taxon>
        <taxon>Alteromonadales</taxon>
        <taxon>Alteromonadaceae</taxon>
        <taxon>Alteromonas/Salinimonas group</taxon>
        <taxon>Alteromonas</taxon>
    </lineage>
</organism>
<reference evidence="2 3" key="1">
    <citation type="submission" date="2020-03" db="EMBL/GenBank/DDBJ databases">
        <title>Alteromonas ponticola sp. nov., isolated from seawater.</title>
        <authorList>
            <person name="Yoon J.-H."/>
            <person name="Kim Y.-O."/>
        </authorList>
    </citation>
    <scope>NUCLEOTIDE SEQUENCE [LARGE SCALE GENOMIC DNA]</scope>
    <source>
        <strain evidence="2 3">MYP5</strain>
    </source>
</reference>
<dbReference type="EMBL" id="JAATNW010000006">
    <property type="protein sequence ID" value="NMH60706.1"/>
    <property type="molecule type" value="Genomic_DNA"/>
</dbReference>
<evidence type="ECO:0000313" key="2">
    <source>
        <dbReference type="EMBL" id="NMH60706.1"/>
    </source>
</evidence>
<keyword evidence="1" id="KW-0812">Transmembrane</keyword>
<sequence>MKDKHNLEQLWQQQPVQTVDLEKIETQVKTQRWKQRCYAVLDIASMIPIAYILLFMQDKMSTLAFSLVALVGLVALIYIALLIFYRRHAAFSKTATTQDYLHLLRRQIHNNVLIARLTRHFSWVVLVFMMAFYGILYWNNELKPERWQIYLISLVISVIGVIVCYVWAHRRERRFAAEAARLNALINQE</sequence>
<evidence type="ECO:0000313" key="3">
    <source>
        <dbReference type="Proteomes" id="UP000709336"/>
    </source>
</evidence>
<protein>
    <recommendedName>
        <fullName evidence="4">RDD family protein</fullName>
    </recommendedName>
</protein>
<dbReference type="Proteomes" id="UP000709336">
    <property type="component" value="Unassembled WGS sequence"/>
</dbReference>
<evidence type="ECO:0000256" key="1">
    <source>
        <dbReference type="SAM" id="Phobius"/>
    </source>
</evidence>
<keyword evidence="1" id="KW-0472">Membrane</keyword>
<keyword evidence="3" id="KW-1185">Reference proteome</keyword>
<feature type="transmembrane region" description="Helical" evidence="1">
    <location>
        <begin position="150"/>
        <end position="168"/>
    </location>
</feature>
<name>A0ABX1R4X3_9ALTE</name>
<evidence type="ECO:0008006" key="4">
    <source>
        <dbReference type="Google" id="ProtNLM"/>
    </source>
</evidence>